<organism evidence="1 2">
    <name type="scientific">Eleginops maclovinus</name>
    <name type="common">Patagonian blennie</name>
    <name type="synonym">Eleginus maclovinus</name>
    <dbReference type="NCBI Taxonomy" id="56733"/>
    <lineage>
        <taxon>Eukaryota</taxon>
        <taxon>Metazoa</taxon>
        <taxon>Chordata</taxon>
        <taxon>Craniata</taxon>
        <taxon>Vertebrata</taxon>
        <taxon>Euteleostomi</taxon>
        <taxon>Actinopterygii</taxon>
        <taxon>Neopterygii</taxon>
        <taxon>Teleostei</taxon>
        <taxon>Neoteleostei</taxon>
        <taxon>Acanthomorphata</taxon>
        <taxon>Eupercaria</taxon>
        <taxon>Perciformes</taxon>
        <taxon>Notothenioidei</taxon>
        <taxon>Eleginopidae</taxon>
        <taxon>Eleginops</taxon>
    </lineage>
</organism>
<name>A0AAN7XKB0_ELEMC</name>
<reference evidence="1 2" key="1">
    <citation type="journal article" date="2023" name="Genes (Basel)">
        <title>Chromosome-Level Genome Assembly and Circadian Gene Repertoire of the Patagonia Blennie Eleginops maclovinus-The Closest Ancestral Proxy of Antarctic Cryonotothenioids.</title>
        <authorList>
            <person name="Cheng C.C."/>
            <person name="Rivera-Colon A.G."/>
            <person name="Minhas B.F."/>
            <person name="Wilson L."/>
            <person name="Rayamajhi N."/>
            <person name="Vargas-Chacoff L."/>
            <person name="Catchen J.M."/>
        </authorList>
    </citation>
    <scope>NUCLEOTIDE SEQUENCE [LARGE SCALE GENOMIC DNA]</scope>
    <source>
        <strain evidence="1">JMC-PN-2008</strain>
    </source>
</reference>
<dbReference type="AlphaFoldDB" id="A0AAN7XKB0"/>
<dbReference type="Proteomes" id="UP001346869">
    <property type="component" value="Unassembled WGS sequence"/>
</dbReference>
<comment type="caution">
    <text evidence="1">The sequence shown here is derived from an EMBL/GenBank/DDBJ whole genome shotgun (WGS) entry which is preliminary data.</text>
</comment>
<proteinExistence type="predicted"/>
<dbReference type="EMBL" id="JAUZQC010000009">
    <property type="protein sequence ID" value="KAK5865486.1"/>
    <property type="molecule type" value="Genomic_DNA"/>
</dbReference>
<evidence type="ECO:0000313" key="1">
    <source>
        <dbReference type="EMBL" id="KAK5865486.1"/>
    </source>
</evidence>
<protein>
    <submittedName>
        <fullName evidence="1">Uncharacterized protein</fullName>
    </submittedName>
</protein>
<gene>
    <name evidence="1" type="ORF">PBY51_019753</name>
</gene>
<sequence>MEMETQRLGIGLGHGLGHGLEPGPKPSLLVRVSMSEVSIAESESESVSLFTSLWHLSHCPSPCPGLRVCVFVSGFLVRVRVRVSVSVSPCLTRSPSLPCPCLSDRLRVYGSGSPCESVSQLVDWSKCVSESL</sequence>
<accession>A0AAN7XKB0</accession>
<keyword evidence="2" id="KW-1185">Reference proteome</keyword>
<reference evidence="1 2" key="2">
    <citation type="journal article" date="2023" name="Mol. Biol. Evol.">
        <title>Genomics of Secondarily Temperate Adaptation in the Only Non-Antarctic Icefish.</title>
        <authorList>
            <person name="Rivera-Colon A.G."/>
            <person name="Rayamajhi N."/>
            <person name="Minhas B.F."/>
            <person name="Madrigal G."/>
            <person name="Bilyk K.T."/>
            <person name="Yoon V."/>
            <person name="Hune M."/>
            <person name="Gregory S."/>
            <person name="Cheng C.H.C."/>
            <person name="Catchen J.M."/>
        </authorList>
    </citation>
    <scope>NUCLEOTIDE SEQUENCE [LARGE SCALE GENOMIC DNA]</scope>
    <source>
        <strain evidence="1">JMC-PN-2008</strain>
    </source>
</reference>
<evidence type="ECO:0000313" key="2">
    <source>
        <dbReference type="Proteomes" id="UP001346869"/>
    </source>
</evidence>